<gene>
    <name evidence="2" type="ORF">ANE_LOCUS4285</name>
</gene>
<dbReference type="Pfam" id="PF00400">
    <property type="entry name" value="WD40"/>
    <property type="match status" value="1"/>
</dbReference>
<name>A0A565AXN1_9BRAS</name>
<dbReference type="PANTHER" id="PTHR44083">
    <property type="entry name" value="TOPLESS-RELATED PROTEIN 1-RELATED"/>
    <property type="match status" value="1"/>
</dbReference>
<dbReference type="InterPro" id="IPR015943">
    <property type="entry name" value="WD40/YVTN_repeat-like_dom_sf"/>
</dbReference>
<dbReference type="Gene3D" id="2.130.10.10">
    <property type="entry name" value="YVTN repeat-like/Quinoprotein amine dehydrogenase"/>
    <property type="match status" value="1"/>
</dbReference>
<dbReference type="PANTHER" id="PTHR44083:SF45">
    <property type="entry name" value="TOPLESS-RELATED PROTEIN 1"/>
    <property type="match status" value="1"/>
</dbReference>
<feature type="region of interest" description="Disordered" evidence="1">
    <location>
        <begin position="161"/>
        <end position="193"/>
    </location>
</feature>
<dbReference type="EMBL" id="CABITT030000002">
    <property type="protein sequence ID" value="VVA93840.1"/>
    <property type="molecule type" value="Genomic_DNA"/>
</dbReference>
<dbReference type="SUPFAM" id="SSF50978">
    <property type="entry name" value="WD40 repeat-like"/>
    <property type="match status" value="1"/>
</dbReference>
<comment type="caution">
    <text evidence="2">The sequence shown here is derived from an EMBL/GenBank/DDBJ whole genome shotgun (WGS) entry which is preliminary data.</text>
</comment>
<dbReference type="AlphaFoldDB" id="A0A565AXN1"/>
<evidence type="ECO:0000256" key="1">
    <source>
        <dbReference type="SAM" id="MobiDB-lite"/>
    </source>
</evidence>
<keyword evidence="3" id="KW-1185">Reference proteome</keyword>
<dbReference type="InterPro" id="IPR027728">
    <property type="entry name" value="Topless_fam"/>
</dbReference>
<protein>
    <submittedName>
        <fullName evidence="2">Uncharacterized protein</fullName>
    </submittedName>
</protein>
<feature type="compositionally biased region" description="Polar residues" evidence="1">
    <location>
        <begin position="181"/>
        <end position="193"/>
    </location>
</feature>
<organism evidence="2 3">
    <name type="scientific">Arabis nemorensis</name>
    <dbReference type="NCBI Taxonomy" id="586526"/>
    <lineage>
        <taxon>Eukaryota</taxon>
        <taxon>Viridiplantae</taxon>
        <taxon>Streptophyta</taxon>
        <taxon>Embryophyta</taxon>
        <taxon>Tracheophyta</taxon>
        <taxon>Spermatophyta</taxon>
        <taxon>Magnoliopsida</taxon>
        <taxon>eudicotyledons</taxon>
        <taxon>Gunneridae</taxon>
        <taxon>Pentapetalae</taxon>
        <taxon>rosids</taxon>
        <taxon>malvids</taxon>
        <taxon>Brassicales</taxon>
        <taxon>Brassicaceae</taxon>
        <taxon>Arabideae</taxon>
        <taxon>Arabis</taxon>
    </lineage>
</organism>
<dbReference type="OrthoDB" id="1743797at2759"/>
<evidence type="ECO:0000313" key="2">
    <source>
        <dbReference type="EMBL" id="VVA93840.1"/>
    </source>
</evidence>
<sequence>MSMDFHPIKQTMLLARSCLFGNTSRLMLMLGGVNDIAFSTPNKQLCVTTCGDDKTIKVWDAATGVKRHTFEGHEAPVYSICPHYKENIQDGLDLGPNQKKLMGQVRSNLNLKAEPLDLRATIGIGHVDALNSGGGPAKTVDECRMSPGRGWRQSNRWILFHTQPTNPNRSSRRHYKGGEKGQQTKPIGLPNTT</sequence>
<dbReference type="Proteomes" id="UP000489600">
    <property type="component" value="Unassembled WGS sequence"/>
</dbReference>
<proteinExistence type="predicted"/>
<dbReference type="InterPro" id="IPR001680">
    <property type="entry name" value="WD40_rpt"/>
</dbReference>
<dbReference type="InterPro" id="IPR036322">
    <property type="entry name" value="WD40_repeat_dom_sf"/>
</dbReference>
<evidence type="ECO:0000313" key="3">
    <source>
        <dbReference type="Proteomes" id="UP000489600"/>
    </source>
</evidence>
<reference evidence="2" key="1">
    <citation type="submission" date="2019-07" db="EMBL/GenBank/DDBJ databases">
        <authorList>
            <person name="Dittberner H."/>
        </authorList>
    </citation>
    <scope>NUCLEOTIDE SEQUENCE [LARGE SCALE GENOMIC DNA]</scope>
</reference>
<accession>A0A565AXN1</accession>
<dbReference type="GO" id="GO:0006355">
    <property type="term" value="P:regulation of DNA-templated transcription"/>
    <property type="evidence" value="ECO:0007669"/>
    <property type="project" value="InterPro"/>
</dbReference>